<dbReference type="Proteomes" id="UP000236544">
    <property type="component" value="Unassembled WGS sequence"/>
</dbReference>
<dbReference type="Gene3D" id="3.40.50.12360">
    <property type="match status" value="1"/>
</dbReference>
<gene>
    <name evidence="3" type="ORF">LAQU0_S11e02894g</name>
</gene>
<accession>A0A0P1KU40</accession>
<evidence type="ECO:0000313" key="4">
    <source>
        <dbReference type="Proteomes" id="UP000236544"/>
    </source>
</evidence>
<evidence type="ECO:0000313" key="3">
    <source>
        <dbReference type="EMBL" id="CUS23727.1"/>
    </source>
</evidence>
<dbReference type="InterPro" id="IPR021006">
    <property type="entry name" value="Hda2/3"/>
</dbReference>
<dbReference type="Pfam" id="PF11496">
    <property type="entry name" value="HDA2-3"/>
    <property type="match status" value="1"/>
</dbReference>
<evidence type="ECO:0000256" key="2">
    <source>
        <dbReference type="SAM" id="MobiDB-lite"/>
    </source>
</evidence>
<protein>
    <submittedName>
        <fullName evidence="3">LAQU0S11e02894g1_1</fullName>
    </submittedName>
</protein>
<dbReference type="EMBL" id="LN890568">
    <property type="protein sequence ID" value="CUS23727.1"/>
    <property type="molecule type" value="Genomic_DNA"/>
</dbReference>
<keyword evidence="4" id="KW-1185">Reference proteome</keyword>
<dbReference type="OrthoDB" id="4034449at2759"/>
<organism evidence="3 4">
    <name type="scientific">Lachancea quebecensis</name>
    <dbReference type="NCBI Taxonomy" id="1654605"/>
    <lineage>
        <taxon>Eukaryota</taxon>
        <taxon>Fungi</taxon>
        <taxon>Dikarya</taxon>
        <taxon>Ascomycota</taxon>
        <taxon>Saccharomycotina</taxon>
        <taxon>Saccharomycetes</taxon>
        <taxon>Saccharomycetales</taxon>
        <taxon>Saccharomycetaceae</taxon>
        <taxon>Lachancea</taxon>
    </lineage>
</organism>
<feature type="coiled-coil region" evidence="1">
    <location>
        <begin position="436"/>
        <end position="500"/>
    </location>
</feature>
<sequence>MSHSKGLQDTYYLPIGLTNLQKDLIEILISIHTKSLLQYCKSNALSSFPEFKSDTELVLPALSAAQLTGMLVANIRAAANHPCLLVEHYMPRQLLLMEPGERLIRASDKFRKMAMLLNSIFTRDRKRYPQPIHITILSHSVKELDLIEGYLLGKPIKLKRISGTSLFNEKHLYGDADTSSSTPVPPPTHAKDDYEYGEKKFKNRPNDNSDWLFLATTTHLSRASDLLDDYNIDIVIGFDPLIDENLESFVKMRKSGKHVPLIKLLVKDSPDHYVLTHSQAKGYGGDLFLDSLLHFVRNRHEIVEQDQTGWIGDFVDEILSGNPQASLKLPPCDLASNDEKRTLLDDLVNYKGYMELSGGAFDLKPVNQDLDLKLYQNKIMDLIVRRLIECEQEYAVRQKQLLGKRLRETMRQNELDQIKVESGQMYKKLKEGEGSYNDSTKRLSKAQNDVTKLTEQQEQIEQRKAELRTVAEDGNVSEQLALKQEQLMNLRAQLNTLTQENSRQAAINDELRLQYQAKSSEAANESLVLKAIQKTRDELKTRLEGPTVSINSSGALEQESRLREELVRVVQQSHFLQGYIKRVQKQYPINGSQTSKKPTPAPGNSRTRSSRSSAPVYT</sequence>
<reference evidence="4" key="1">
    <citation type="submission" date="2015-10" db="EMBL/GenBank/DDBJ databases">
        <authorList>
            <person name="Devillers H."/>
        </authorList>
    </citation>
    <scope>NUCLEOTIDE SEQUENCE [LARGE SCALE GENOMIC DNA]</scope>
</reference>
<proteinExistence type="predicted"/>
<dbReference type="InterPro" id="IPR038609">
    <property type="entry name" value="HDA1_su2/3_sf"/>
</dbReference>
<keyword evidence="1" id="KW-0175">Coiled coil</keyword>
<dbReference type="GO" id="GO:0070823">
    <property type="term" value="C:HDA1 complex"/>
    <property type="evidence" value="ECO:0007669"/>
    <property type="project" value="InterPro"/>
</dbReference>
<evidence type="ECO:0000256" key="1">
    <source>
        <dbReference type="SAM" id="Coils"/>
    </source>
</evidence>
<dbReference type="AlphaFoldDB" id="A0A0P1KU40"/>
<feature type="region of interest" description="Disordered" evidence="2">
    <location>
        <begin position="587"/>
        <end position="618"/>
    </location>
</feature>
<name>A0A0P1KU40_9SACH</name>